<keyword evidence="13" id="KW-1185">Reference proteome</keyword>
<evidence type="ECO:0000313" key="13">
    <source>
        <dbReference type="Proteomes" id="UP001370348"/>
    </source>
</evidence>
<sequence>MSATVTSQQTQTDPQPSFGQQALTATGMLIILSLITGLAYPLLVTGIAHVAMKDKAEGSLIVRDGKVVGSRLVGQPFEDPKHFWGRISATSPVAYNAGASSGSNLGPTNEALTKAAQARIDALREADPGNEAPIPVDLATASGSGLDPHISLAAAEYQVGRVARARGIPEARVRELVAQNTEGRDLGILGEPRVNVLALNLALDARSK</sequence>
<dbReference type="PANTHER" id="PTHR30042">
    <property type="entry name" value="POTASSIUM-TRANSPORTING ATPASE C CHAIN"/>
    <property type="match status" value="1"/>
</dbReference>
<evidence type="ECO:0000256" key="6">
    <source>
        <dbReference type="ARBA" id="ARBA00022840"/>
    </source>
</evidence>
<keyword evidence="4 11" id="KW-0812">Transmembrane</keyword>
<keyword evidence="9 11" id="KW-0406">Ion transport</keyword>
<dbReference type="Pfam" id="PF02669">
    <property type="entry name" value="KdpC"/>
    <property type="match status" value="1"/>
</dbReference>
<keyword evidence="7 11" id="KW-0630">Potassium</keyword>
<keyword evidence="6 11" id="KW-0067">ATP-binding</keyword>
<dbReference type="InterPro" id="IPR003820">
    <property type="entry name" value="KdpC"/>
</dbReference>
<keyword evidence="10 11" id="KW-0472">Membrane</keyword>
<evidence type="ECO:0000256" key="9">
    <source>
        <dbReference type="ARBA" id="ARBA00023065"/>
    </source>
</evidence>
<dbReference type="NCBIfam" id="NF001454">
    <property type="entry name" value="PRK00315.1"/>
    <property type="match status" value="1"/>
</dbReference>
<feature type="transmembrane region" description="Helical" evidence="11">
    <location>
        <begin position="22"/>
        <end position="43"/>
    </location>
</feature>
<reference evidence="12 13" key="1">
    <citation type="submission" date="2021-12" db="EMBL/GenBank/DDBJ databases">
        <title>Discovery of the Pendulisporaceae a myxobacterial family with distinct sporulation behavior and unique specialized metabolism.</title>
        <authorList>
            <person name="Garcia R."/>
            <person name="Popoff A."/>
            <person name="Bader C.D."/>
            <person name="Loehr J."/>
            <person name="Walesch S."/>
            <person name="Walt C."/>
            <person name="Boldt J."/>
            <person name="Bunk B."/>
            <person name="Haeckl F.J.F.P.J."/>
            <person name="Gunesch A.P."/>
            <person name="Birkelbach J."/>
            <person name="Nuebel U."/>
            <person name="Pietschmann T."/>
            <person name="Bach T."/>
            <person name="Mueller R."/>
        </authorList>
    </citation>
    <scope>NUCLEOTIDE SEQUENCE [LARGE SCALE GENOMIC DNA]</scope>
    <source>
        <strain evidence="12 13">MSr11954</strain>
    </source>
</reference>
<dbReference type="EMBL" id="CP089984">
    <property type="protein sequence ID" value="WXB13186.1"/>
    <property type="molecule type" value="Genomic_DNA"/>
</dbReference>
<keyword evidence="1 11" id="KW-0813">Transport</keyword>
<dbReference type="HAMAP" id="MF_00276">
    <property type="entry name" value="KdpC"/>
    <property type="match status" value="1"/>
</dbReference>
<gene>
    <name evidence="11 12" type="primary">kdpC</name>
    <name evidence="12" type="ORF">LZC94_35745</name>
</gene>
<dbReference type="NCBIfam" id="TIGR00681">
    <property type="entry name" value="kdpC"/>
    <property type="match status" value="1"/>
</dbReference>
<evidence type="ECO:0000256" key="8">
    <source>
        <dbReference type="ARBA" id="ARBA00022989"/>
    </source>
</evidence>
<keyword evidence="2 11" id="KW-1003">Cell membrane</keyword>
<organism evidence="12 13">
    <name type="scientific">Pendulispora albinea</name>
    <dbReference type="NCBI Taxonomy" id="2741071"/>
    <lineage>
        <taxon>Bacteria</taxon>
        <taxon>Pseudomonadati</taxon>
        <taxon>Myxococcota</taxon>
        <taxon>Myxococcia</taxon>
        <taxon>Myxococcales</taxon>
        <taxon>Sorangiineae</taxon>
        <taxon>Pendulisporaceae</taxon>
        <taxon>Pendulispora</taxon>
    </lineage>
</organism>
<comment type="subcellular location">
    <subcellularLocation>
        <location evidence="11">Cell membrane</location>
        <topology evidence="11">Single-pass membrane protein</topology>
    </subcellularLocation>
</comment>
<proteinExistence type="inferred from homology"/>
<evidence type="ECO:0000256" key="10">
    <source>
        <dbReference type="ARBA" id="ARBA00023136"/>
    </source>
</evidence>
<name>A0ABZ2LTS4_9BACT</name>
<evidence type="ECO:0000256" key="4">
    <source>
        <dbReference type="ARBA" id="ARBA00022692"/>
    </source>
</evidence>
<evidence type="ECO:0000256" key="2">
    <source>
        <dbReference type="ARBA" id="ARBA00022475"/>
    </source>
</evidence>
<accession>A0ABZ2LTS4</accession>
<dbReference type="PANTHER" id="PTHR30042:SF2">
    <property type="entry name" value="POTASSIUM-TRANSPORTING ATPASE KDPC SUBUNIT"/>
    <property type="match status" value="1"/>
</dbReference>
<comment type="subunit">
    <text evidence="11">The system is composed of three essential subunits: KdpA, KdpB and KdpC.</text>
</comment>
<evidence type="ECO:0000256" key="5">
    <source>
        <dbReference type="ARBA" id="ARBA00022741"/>
    </source>
</evidence>
<keyword evidence="8 11" id="KW-1133">Transmembrane helix</keyword>
<protein>
    <recommendedName>
        <fullName evidence="11">Potassium-transporting ATPase KdpC subunit</fullName>
    </recommendedName>
    <alternativeName>
        <fullName evidence="11">ATP phosphohydrolase [potassium-transporting] C chain</fullName>
    </alternativeName>
    <alternativeName>
        <fullName evidence="11">Potassium-binding and translocating subunit C</fullName>
    </alternativeName>
    <alternativeName>
        <fullName evidence="11">Potassium-translocating ATPase C chain</fullName>
    </alternativeName>
</protein>
<evidence type="ECO:0000256" key="11">
    <source>
        <dbReference type="HAMAP-Rule" id="MF_00276"/>
    </source>
</evidence>
<comment type="function">
    <text evidence="11">Part of the high-affinity ATP-driven potassium transport (or Kdp) system, which catalyzes the hydrolysis of ATP coupled with the electrogenic transport of potassium into the cytoplasm. This subunit acts as a catalytic chaperone that increases the ATP-binding affinity of the ATP-hydrolyzing subunit KdpB by the formation of a transient KdpB/KdpC/ATP ternary complex.</text>
</comment>
<dbReference type="RefSeq" id="WP_394822806.1">
    <property type="nucleotide sequence ID" value="NZ_CP089984.1"/>
</dbReference>
<comment type="similarity">
    <text evidence="11">Belongs to the KdpC family.</text>
</comment>
<evidence type="ECO:0000313" key="12">
    <source>
        <dbReference type="EMBL" id="WXB13186.1"/>
    </source>
</evidence>
<evidence type="ECO:0000256" key="1">
    <source>
        <dbReference type="ARBA" id="ARBA00022448"/>
    </source>
</evidence>
<keyword evidence="5 11" id="KW-0547">Nucleotide-binding</keyword>
<dbReference type="PIRSF" id="PIRSF001296">
    <property type="entry name" value="K_ATPase_KdpC"/>
    <property type="match status" value="1"/>
</dbReference>
<evidence type="ECO:0000256" key="3">
    <source>
        <dbReference type="ARBA" id="ARBA00022538"/>
    </source>
</evidence>
<keyword evidence="3 11" id="KW-0633">Potassium transport</keyword>
<dbReference type="Proteomes" id="UP001370348">
    <property type="component" value="Chromosome"/>
</dbReference>
<evidence type="ECO:0000256" key="7">
    <source>
        <dbReference type="ARBA" id="ARBA00022958"/>
    </source>
</evidence>